<evidence type="ECO:0000256" key="2">
    <source>
        <dbReference type="ARBA" id="ARBA00022741"/>
    </source>
</evidence>
<evidence type="ECO:0000256" key="1">
    <source>
        <dbReference type="ARBA" id="ARBA00022553"/>
    </source>
</evidence>
<dbReference type="SUPFAM" id="SSF52172">
    <property type="entry name" value="CheY-like"/>
    <property type="match status" value="1"/>
</dbReference>
<keyword evidence="1 7" id="KW-0597">Phosphoprotein</keyword>
<dbReference type="Gene3D" id="3.40.50.300">
    <property type="entry name" value="P-loop containing nucleotide triphosphate hydrolases"/>
    <property type="match status" value="1"/>
</dbReference>
<dbReference type="InterPro" id="IPR009057">
    <property type="entry name" value="Homeodomain-like_sf"/>
</dbReference>
<sequence length="460" mass="49540">MEHDTRILLVEDDPHVRHAAAQSLELADLDVSAHATAEAALAELDNGAVDGVAVIVSDVRLPGIDGFALLDRARERDPDLPVILITGHGDVAMAVSAMKGGAYDFIEKPFSSERLREAVARAGAQRGLILENRRLRRELAQRRATGSLPLIGTSAAMEKVRRLVSNVAATDAPVLIVGDTGTGKESVARHLHDLSVRHDKPFVALNCGAVPETVFESELFGYEAGAFTGAAKRRVGKLEYASGGTLFLDEIESMPLALQVKLLRVLQDGVLDRLGSNQSVKIDVRIVAAAKGDMLALVESGVFRRDLLYRLNVVTVAMPTLAERRDDILPLFEYFVADAAIRYQRAAPELGAARRGALLAAPWLGNVRELRNAADRFVLGVDEALDAAAMPIDDGSAPSLKDRVERFEKGAIADALAQCKGSVSAAAERLQLPKATLYEKIKRYALHGRPDSVDEGRASI</sequence>
<dbReference type="InterPro" id="IPR003593">
    <property type="entry name" value="AAA+_ATPase"/>
</dbReference>
<feature type="modified residue" description="4-aspartylphosphate" evidence="7">
    <location>
        <position position="58"/>
    </location>
</feature>
<dbReference type="GO" id="GO:0006355">
    <property type="term" value="P:regulation of DNA-templated transcription"/>
    <property type="evidence" value="ECO:0007669"/>
    <property type="project" value="InterPro"/>
</dbReference>
<dbReference type="PANTHER" id="PTHR32071">
    <property type="entry name" value="TRANSCRIPTIONAL REGULATORY PROTEIN"/>
    <property type="match status" value="1"/>
</dbReference>
<dbReference type="Gene3D" id="1.10.10.60">
    <property type="entry name" value="Homeodomain-like"/>
    <property type="match status" value="1"/>
</dbReference>
<keyword evidence="5" id="KW-0805">Transcription regulation</keyword>
<dbReference type="InterPro" id="IPR027417">
    <property type="entry name" value="P-loop_NTPase"/>
</dbReference>
<evidence type="ECO:0000256" key="4">
    <source>
        <dbReference type="ARBA" id="ARBA00023012"/>
    </source>
</evidence>
<dbReference type="PANTHER" id="PTHR32071:SF57">
    <property type="entry name" value="C4-DICARBOXYLATE TRANSPORT TRANSCRIPTIONAL REGULATORY PROTEIN DCTD"/>
    <property type="match status" value="1"/>
</dbReference>
<keyword evidence="2" id="KW-0547">Nucleotide-binding</keyword>
<dbReference type="EMBL" id="FNLO01000003">
    <property type="protein sequence ID" value="SDV47443.1"/>
    <property type="molecule type" value="Genomic_DNA"/>
</dbReference>
<dbReference type="InterPro" id="IPR002197">
    <property type="entry name" value="HTH_Fis"/>
</dbReference>
<dbReference type="SMART" id="SM00448">
    <property type="entry name" value="REC"/>
    <property type="match status" value="1"/>
</dbReference>
<dbReference type="Pfam" id="PF02954">
    <property type="entry name" value="HTH_8"/>
    <property type="match status" value="1"/>
</dbReference>
<name>A0A1H2PLZ5_9BURK</name>
<dbReference type="STRING" id="1770053.SAMN05216551_10315"/>
<dbReference type="Gene3D" id="1.10.8.60">
    <property type="match status" value="1"/>
</dbReference>
<keyword evidence="11" id="KW-1185">Reference proteome</keyword>
<dbReference type="InterPro" id="IPR025943">
    <property type="entry name" value="Sigma_54_int_dom_ATP-bd_2"/>
</dbReference>
<dbReference type="InterPro" id="IPR011006">
    <property type="entry name" value="CheY-like_superfamily"/>
</dbReference>
<evidence type="ECO:0000313" key="10">
    <source>
        <dbReference type="EMBL" id="SDV47443.1"/>
    </source>
</evidence>
<evidence type="ECO:0000259" key="8">
    <source>
        <dbReference type="PROSITE" id="PS50045"/>
    </source>
</evidence>
<evidence type="ECO:0000313" key="11">
    <source>
        <dbReference type="Proteomes" id="UP000243719"/>
    </source>
</evidence>
<proteinExistence type="predicted"/>
<dbReference type="FunFam" id="3.40.50.2300:FF:000018">
    <property type="entry name" value="DNA-binding transcriptional regulator NtrC"/>
    <property type="match status" value="1"/>
</dbReference>
<dbReference type="SMART" id="SM00382">
    <property type="entry name" value="AAA"/>
    <property type="match status" value="1"/>
</dbReference>
<dbReference type="PROSITE" id="PS50110">
    <property type="entry name" value="RESPONSE_REGULATORY"/>
    <property type="match status" value="1"/>
</dbReference>
<dbReference type="PROSITE" id="PS00676">
    <property type="entry name" value="SIGMA54_INTERACT_2"/>
    <property type="match status" value="1"/>
</dbReference>
<evidence type="ECO:0000256" key="7">
    <source>
        <dbReference type="PROSITE-ProRule" id="PRU00169"/>
    </source>
</evidence>
<dbReference type="CDD" id="cd00009">
    <property type="entry name" value="AAA"/>
    <property type="match status" value="1"/>
</dbReference>
<dbReference type="Pfam" id="PF25601">
    <property type="entry name" value="AAA_lid_14"/>
    <property type="match status" value="1"/>
</dbReference>
<evidence type="ECO:0000259" key="9">
    <source>
        <dbReference type="PROSITE" id="PS50110"/>
    </source>
</evidence>
<dbReference type="SUPFAM" id="SSF52540">
    <property type="entry name" value="P-loop containing nucleoside triphosphate hydrolases"/>
    <property type="match status" value="1"/>
</dbReference>
<evidence type="ECO:0000256" key="6">
    <source>
        <dbReference type="ARBA" id="ARBA00023163"/>
    </source>
</evidence>
<evidence type="ECO:0000256" key="5">
    <source>
        <dbReference type="ARBA" id="ARBA00023015"/>
    </source>
</evidence>
<dbReference type="Pfam" id="PF00072">
    <property type="entry name" value="Response_reg"/>
    <property type="match status" value="1"/>
</dbReference>
<dbReference type="PROSITE" id="PS50045">
    <property type="entry name" value="SIGMA54_INTERACT_4"/>
    <property type="match status" value="1"/>
</dbReference>
<dbReference type="OrthoDB" id="9761705at2"/>
<dbReference type="SUPFAM" id="SSF46689">
    <property type="entry name" value="Homeodomain-like"/>
    <property type="match status" value="1"/>
</dbReference>
<dbReference type="Gene3D" id="3.40.50.2300">
    <property type="match status" value="1"/>
</dbReference>
<dbReference type="PRINTS" id="PR01590">
    <property type="entry name" value="HTHFIS"/>
</dbReference>
<accession>A0A1H2PLZ5</accession>
<dbReference type="InterPro" id="IPR025662">
    <property type="entry name" value="Sigma_54_int_dom_ATP-bd_1"/>
</dbReference>
<organism evidence="10 11">
    <name type="scientific">Chitinasiproducens palmae</name>
    <dbReference type="NCBI Taxonomy" id="1770053"/>
    <lineage>
        <taxon>Bacteria</taxon>
        <taxon>Pseudomonadati</taxon>
        <taxon>Pseudomonadota</taxon>
        <taxon>Betaproteobacteria</taxon>
        <taxon>Burkholderiales</taxon>
        <taxon>Burkholderiaceae</taxon>
        <taxon>Chitinasiproducens</taxon>
    </lineage>
</organism>
<dbReference type="GO" id="GO:0005524">
    <property type="term" value="F:ATP binding"/>
    <property type="evidence" value="ECO:0007669"/>
    <property type="project" value="UniProtKB-KW"/>
</dbReference>
<dbReference type="GO" id="GO:0000160">
    <property type="term" value="P:phosphorelay signal transduction system"/>
    <property type="evidence" value="ECO:0007669"/>
    <property type="project" value="UniProtKB-KW"/>
</dbReference>
<dbReference type="InterPro" id="IPR002078">
    <property type="entry name" value="Sigma_54_int"/>
</dbReference>
<dbReference type="FunFam" id="3.40.50.300:FF:000006">
    <property type="entry name" value="DNA-binding transcriptional regulator NtrC"/>
    <property type="match status" value="1"/>
</dbReference>
<dbReference type="InterPro" id="IPR058031">
    <property type="entry name" value="AAA_lid_NorR"/>
</dbReference>
<dbReference type="AlphaFoldDB" id="A0A1H2PLZ5"/>
<dbReference type="GO" id="GO:0043565">
    <property type="term" value="F:sequence-specific DNA binding"/>
    <property type="evidence" value="ECO:0007669"/>
    <property type="project" value="InterPro"/>
</dbReference>
<feature type="domain" description="Sigma-54 factor interaction" evidence="8">
    <location>
        <begin position="150"/>
        <end position="379"/>
    </location>
</feature>
<dbReference type="PROSITE" id="PS00675">
    <property type="entry name" value="SIGMA54_INTERACT_1"/>
    <property type="match status" value="1"/>
</dbReference>
<keyword evidence="3" id="KW-0067">ATP-binding</keyword>
<dbReference type="RefSeq" id="WP_091906065.1">
    <property type="nucleotide sequence ID" value="NZ_FNLO01000003.1"/>
</dbReference>
<keyword evidence="4" id="KW-0902">Two-component regulatory system</keyword>
<dbReference type="InterPro" id="IPR001789">
    <property type="entry name" value="Sig_transdc_resp-reg_receiver"/>
</dbReference>
<keyword evidence="6" id="KW-0804">Transcription</keyword>
<gene>
    <name evidence="10" type="ORF">SAMN05216551_10315</name>
</gene>
<dbReference type="Pfam" id="PF00158">
    <property type="entry name" value="Sigma54_activat"/>
    <property type="match status" value="1"/>
</dbReference>
<reference evidence="11" key="1">
    <citation type="submission" date="2016-09" db="EMBL/GenBank/DDBJ databases">
        <authorList>
            <person name="Varghese N."/>
            <person name="Submissions S."/>
        </authorList>
    </citation>
    <scope>NUCLEOTIDE SEQUENCE [LARGE SCALE GENOMIC DNA]</scope>
    <source>
        <strain evidence="11">JS23</strain>
    </source>
</reference>
<protein>
    <submittedName>
        <fullName evidence="10">Two-component system, NtrC family, C4-dicarboxylate transport response regulator DctD</fullName>
    </submittedName>
</protein>
<dbReference type="Proteomes" id="UP000243719">
    <property type="component" value="Unassembled WGS sequence"/>
</dbReference>
<evidence type="ECO:0000256" key="3">
    <source>
        <dbReference type="ARBA" id="ARBA00022840"/>
    </source>
</evidence>
<feature type="domain" description="Response regulatory" evidence="9">
    <location>
        <begin position="6"/>
        <end position="123"/>
    </location>
</feature>